<dbReference type="EMBL" id="JABEYC010000316">
    <property type="protein sequence ID" value="KAF4979167.1"/>
    <property type="molecule type" value="Genomic_DNA"/>
</dbReference>
<accession>A0A8H4ULK6</accession>
<organism evidence="1 2">
    <name type="scientific">Fusarium zealandicum</name>
    <dbReference type="NCBI Taxonomy" id="1053134"/>
    <lineage>
        <taxon>Eukaryota</taxon>
        <taxon>Fungi</taxon>
        <taxon>Dikarya</taxon>
        <taxon>Ascomycota</taxon>
        <taxon>Pezizomycotina</taxon>
        <taxon>Sordariomycetes</taxon>
        <taxon>Hypocreomycetidae</taxon>
        <taxon>Hypocreales</taxon>
        <taxon>Nectriaceae</taxon>
        <taxon>Fusarium</taxon>
        <taxon>Fusarium staphyleae species complex</taxon>
    </lineage>
</organism>
<gene>
    <name evidence="1" type="ORF">FZEAL_4595</name>
</gene>
<evidence type="ECO:0000313" key="2">
    <source>
        <dbReference type="Proteomes" id="UP000635477"/>
    </source>
</evidence>
<reference evidence="1" key="2">
    <citation type="submission" date="2020-05" db="EMBL/GenBank/DDBJ databases">
        <authorList>
            <person name="Kim H.-S."/>
            <person name="Proctor R.H."/>
            <person name="Brown D.W."/>
        </authorList>
    </citation>
    <scope>NUCLEOTIDE SEQUENCE</scope>
    <source>
        <strain evidence="1">NRRL 22465</strain>
    </source>
</reference>
<reference evidence="1" key="1">
    <citation type="journal article" date="2020" name="BMC Genomics">
        <title>Correction to: Identification and distribution of gene clusters required for synthesis of sphingolipid metabolism inhibitors in diverse species of the filamentous fungus Fusarium.</title>
        <authorList>
            <person name="Kim H.S."/>
            <person name="Lohmar J.M."/>
            <person name="Busman M."/>
            <person name="Brown D.W."/>
            <person name="Naumann T.A."/>
            <person name="Divon H.H."/>
            <person name="Lysoe E."/>
            <person name="Uhlig S."/>
            <person name="Proctor R.H."/>
        </authorList>
    </citation>
    <scope>NUCLEOTIDE SEQUENCE</scope>
    <source>
        <strain evidence="1">NRRL 22465</strain>
    </source>
</reference>
<dbReference type="OrthoDB" id="5047779at2759"/>
<proteinExistence type="predicted"/>
<sequence>MGYKQIIIRPKGEPVDHETVQKLVQDSEGAVLLPSPLIWPPMYIIKSVAQCSVALGEALTLMWFYLRGSEQLFATLQTQFGDSADVEIMQGYDDDA</sequence>
<dbReference type="Proteomes" id="UP000635477">
    <property type="component" value="Unassembled WGS sequence"/>
</dbReference>
<keyword evidence="2" id="KW-1185">Reference proteome</keyword>
<evidence type="ECO:0000313" key="1">
    <source>
        <dbReference type="EMBL" id="KAF4979167.1"/>
    </source>
</evidence>
<name>A0A8H4ULK6_9HYPO</name>
<protein>
    <submittedName>
        <fullName evidence="1">Uncharacterized protein</fullName>
    </submittedName>
</protein>
<comment type="caution">
    <text evidence="1">The sequence shown here is derived from an EMBL/GenBank/DDBJ whole genome shotgun (WGS) entry which is preliminary data.</text>
</comment>
<dbReference type="AlphaFoldDB" id="A0A8H4ULK6"/>